<reference evidence="9 10" key="1">
    <citation type="submission" date="2009-09" db="EMBL/GenBank/DDBJ databases">
        <authorList>
            <person name="Qin X."/>
            <person name="Bachman B."/>
            <person name="Battles P."/>
            <person name="Bell A."/>
            <person name="Bess C."/>
            <person name="Bickham C."/>
            <person name="Chaboub L."/>
            <person name="Chen D."/>
            <person name="Coyle M."/>
            <person name="Deiros D.R."/>
            <person name="Dinh H."/>
            <person name="Forbes L."/>
            <person name="Fowler G."/>
            <person name="Francisco L."/>
            <person name="Fu Q."/>
            <person name="Gubbala S."/>
            <person name="Hale W."/>
            <person name="Han Y."/>
            <person name="Hemphill L."/>
            <person name="Highlander S.K."/>
            <person name="Hirani K."/>
            <person name="Hogues M."/>
            <person name="Jackson L."/>
            <person name="Jakkamsetti A."/>
            <person name="Javaid M."/>
            <person name="Jiang H."/>
            <person name="Korchina V."/>
            <person name="Kovar C."/>
            <person name="Lara F."/>
            <person name="Lee S."/>
            <person name="Mata R."/>
            <person name="Mathew T."/>
            <person name="Moen C."/>
            <person name="Morales K."/>
            <person name="Munidasa M."/>
            <person name="Nazareth L."/>
            <person name="Ngo R."/>
            <person name="Nguyen L."/>
            <person name="Okwuonu G."/>
            <person name="Ongeri F."/>
            <person name="Patil S."/>
            <person name="Petrosino J."/>
            <person name="Pham C."/>
            <person name="Pham P."/>
            <person name="Pu L.-L."/>
            <person name="Puazo M."/>
            <person name="Raj R."/>
            <person name="Reid J."/>
            <person name="Rouhana J."/>
            <person name="Saada N."/>
            <person name="Shang Y."/>
            <person name="Simmons D."/>
            <person name="Thornton R."/>
            <person name="Warren J."/>
            <person name="Weissenberger G."/>
            <person name="Zhang J."/>
            <person name="Zhang L."/>
            <person name="Zhou C."/>
            <person name="Zhu D."/>
            <person name="Muzny D."/>
            <person name="Worley K."/>
            <person name="Gibbs R."/>
        </authorList>
    </citation>
    <scope>NUCLEOTIDE SEQUENCE [LARGE SCALE GENOMIC DNA]</scope>
    <source>
        <strain evidence="9 10">DSM 16041</strain>
    </source>
</reference>
<dbReference type="HOGENOM" id="CLU_272716_0_0_9"/>
<feature type="domain" description="Mub B2-like" evidence="8">
    <location>
        <begin position="787"/>
        <end position="879"/>
    </location>
</feature>
<evidence type="ECO:0000256" key="3">
    <source>
        <dbReference type="ARBA" id="ARBA00022729"/>
    </source>
</evidence>
<keyword evidence="6" id="KW-1133">Transmembrane helix</keyword>
<keyword evidence="1" id="KW-0134">Cell wall</keyword>
<dbReference type="Pfam" id="PF00746">
    <property type="entry name" value="Gram_pos_anchor"/>
    <property type="match status" value="1"/>
</dbReference>
<feature type="transmembrane region" description="Helical" evidence="6">
    <location>
        <begin position="1157"/>
        <end position="1175"/>
    </location>
</feature>
<dbReference type="InterPro" id="IPR041495">
    <property type="entry name" value="Mub_B2"/>
</dbReference>
<dbReference type="STRING" id="525309.HMPREF0494_1597"/>
<keyword evidence="4" id="KW-0572">Peptidoglycan-anchor</keyword>
<dbReference type="Gene3D" id="3.10.20.320">
    <property type="entry name" value="Putative peptidoglycan bound protein (lpxtg motif)"/>
    <property type="match status" value="3"/>
</dbReference>
<feature type="domain" description="Mub B2-like" evidence="8">
    <location>
        <begin position="297"/>
        <end position="402"/>
    </location>
</feature>
<dbReference type="Proteomes" id="UP000003675">
    <property type="component" value="Unassembled WGS sequence"/>
</dbReference>
<keyword evidence="6" id="KW-0812">Transmembrane</keyword>
<feature type="domain" description="Mub B2-like" evidence="8">
    <location>
        <begin position="468"/>
        <end position="561"/>
    </location>
</feature>
<gene>
    <name evidence="9" type="ORF">HMPREF0494_1597</name>
</gene>
<accession>C8P8F3</accession>
<dbReference type="eggNOG" id="COG3266">
    <property type="taxonomic scope" value="Bacteria"/>
</dbReference>
<feature type="domain" description="Mub B2-like" evidence="8">
    <location>
        <begin position="627"/>
        <end position="720"/>
    </location>
</feature>
<evidence type="ECO:0000256" key="4">
    <source>
        <dbReference type="ARBA" id="ARBA00023088"/>
    </source>
</evidence>
<feature type="domain" description="Mub B2-like" evidence="8">
    <location>
        <begin position="948"/>
        <end position="1038"/>
    </location>
</feature>
<dbReference type="Pfam" id="PF17966">
    <property type="entry name" value="Muc_B2"/>
    <property type="match status" value="5"/>
</dbReference>
<evidence type="ECO:0000259" key="7">
    <source>
        <dbReference type="Pfam" id="PF00746"/>
    </source>
</evidence>
<keyword evidence="3" id="KW-0732">Signal</keyword>
<protein>
    <submittedName>
        <fullName evidence="9">LPXTG-motif cell wall anchor domain protein</fullName>
    </submittedName>
</protein>
<evidence type="ECO:0000313" key="10">
    <source>
        <dbReference type="Proteomes" id="UP000003675"/>
    </source>
</evidence>
<feature type="region of interest" description="Disordered" evidence="5">
    <location>
        <begin position="1116"/>
        <end position="1155"/>
    </location>
</feature>
<keyword evidence="6" id="KW-0472">Membrane</keyword>
<proteinExistence type="predicted"/>
<comment type="caution">
    <text evidence="9">The sequence shown here is derived from an EMBL/GenBank/DDBJ whole genome shotgun (WGS) entry which is preliminary data.</text>
</comment>
<evidence type="ECO:0000313" key="9">
    <source>
        <dbReference type="EMBL" id="EEW53251.1"/>
    </source>
</evidence>
<evidence type="ECO:0000256" key="2">
    <source>
        <dbReference type="ARBA" id="ARBA00022525"/>
    </source>
</evidence>
<name>C8P8F3_9LACO</name>
<evidence type="ECO:0000259" key="8">
    <source>
        <dbReference type="Pfam" id="PF17966"/>
    </source>
</evidence>
<dbReference type="Gene3D" id="2.60.40.4300">
    <property type="match status" value="5"/>
</dbReference>
<evidence type="ECO:0000256" key="1">
    <source>
        <dbReference type="ARBA" id="ARBA00022512"/>
    </source>
</evidence>
<keyword evidence="2" id="KW-0964">Secreted</keyword>
<evidence type="ECO:0000256" key="5">
    <source>
        <dbReference type="SAM" id="MobiDB-lite"/>
    </source>
</evidence>
<feature type="domain" description="Gram-positive cocci surface proteins LPxTG" evidence="7">
    <location>
        <begin position="1141"/>
        <end position="1179"/>
    </location>
</feature>
<evidence type="ECO:0000256" key="6">
    <source>
        <dbReference type="SAM" id="Phobius"/>
    </source>
</evidence>
<sequence>MSALFGLITTIITILMVVRAITIITVKKIIQMAENGHWEEVNWYPPEGTFPPDVKVPPVHFAAASPTESANQQWEVTCFMRSVDVQTATGHQIISQVYTIHKGQTVNIPEIEIQNSGIPVGYHPRLSPLEAQYDKVIEHDGHYYLTGAPLTYNEDGIVYHGANLTAAPGTINFNKTVILSAPINLVYQDLSGSTYTVNGNAAVYRKVAQVDYGQSLYPNQIYFDALNYLNQYVSQTVGTSNSNYQLYGYFDSDGKLHPIQSPADYPRFTDAKFGSDGLTYRLAIINRHYGKVGDPVTKKRTIIVTKPDGKQEQTIQEVTLAQFADYDGITGDQLCTPVWKVLTGDQPDSDDDWAALTADNHDWQAFTTPSIAGYTPSLTGVASQTVTSTTKDQIIKINYQANQQRVRVIYKDSGKVVKTTELTGKTGQTVKVDLDLPAHYFLLNQPASTYTFQASGNQDIIVELGHQTQATSREKSVTRQIIITDPTGHTKITTQKATLNQTGMLDLVTQQTNWGDWTTGHWDSFSVPQFAGYTPSQDQVLAQVVTSASQDQTTKISYQADPQSVRVIYKDGNRIVKTEKLAGKTGQTVNVVISAPDHYQIINHPATTYTFRASGNQDIIVELGHQTQTTSREKSVTRQIIITDPAGKSTTTTQTATLTQSGVLDLVTNQTSWGDWTTGHWDSFSVPQLAGYTPSQGQIAAQTVTSTTENQIIKINYQANLQRVRVIYKDGDRIVKTEKLAGKTGQTVDVVIAAPDHYQIINHPATTYTFRASGNQDIIVELGHRVQATHREKTVTRRIVVTDPAGHSSTTTQKATLTQAGVLDLVTNQTSWGDWTTDHWDSFSVPQLAGYTPSQDQLPAQVVTDASQDQVVEIGYQADPQSVRVIYKDDGKVVKTAELNGKTGQTVKLDLAVPAHYSLLNQPDSTYTFRASGNQDVIVELGHQTKAISHSKTVTRRIVVTDPAGRSTTTTQKATLYRTGVLDLVTQQTNWGGWTTDHWASFVVPQLAGYTPNQARVASHTVTDQDQDVTVEIHYQADDQNVKIVYVTPDGQVIRTVSLHGQTDTLQALPLDVPAGYQLVAGQQIPQTVVMKSQMANIMIVVTKVVPREEQAGANKVLPGKNLTGGSQQLGISGQSSTSSPQNQEHKQLPQTGNKDAGVTGLVLLATLSMLGFGYRKRNSLKK</sequence>
<feature type="compositionally biased region" description="Low complexity" evidence="5">
    <location>
        <begin position="1125"/>
        <end position="1143"/>
    </location>
</feature>
<dbReference type="EMBL" id="ACLL01000045">
    <property type="protein sequence ID" value="EEW53251.1"/>
    <property type="molecule type" value="Genomic_DNA"/>
</dbReference>
<organism evidence="9 10">
    <name type="scientific">Limosilactobacillus antri DSM 16041</name>
    <dbReference type="NCBI Taxonomy" id="525309"/>
    <lineage>
        <taxon>Bacteria</taxon>
        <taxon>Bacillati</taxon>
        <taxon>Bacillota</taxon>
        <taxon>Bacilli</taxon>
        <taxon>Lactobacillales</taxon>
        <taxon>Lactobacillaceae</taxon>
        <taxon>Limosilactobacillus</taxon>
    </lineage>
</organism>
<dbReference type="InterPro" id="IPR019931">
    <property type="entry name" value="LPXTG_anchor"/>
</dbReference>
<dbReference type="AlphaFoldDB" id="C8P8F3"/>